<comment type="similarity">
    <text evidence="2">Belongs to the Orn/Lys/Arg decarboxylase class-II family.</text>
</comment>
<comment type="cofactor">
    <cofactor evidence="1">
        <name>pyridoxal 5'-phosphate</name>
        <dbReference type="ChEBI" id="CHEBI:597326"/>
    </cofactor>
</comment>
<dbReference type="Pfam" id="PF02784">
    <property type="entry name" value="Orn_Arg_deC_N"/>
    <property type="match status" value="1"/>
</dbReference>
<dbReference type="InterPro" id="IPR022653">
    <property type="entry name" value="De-COase2_pyr-phos_BS"/>
</dbReference>
<dbReference type="SUPFAM" id="SSF51419">
    <property type="entry name" value="PLP-binding barrel"/>
    <property type="match status" value="1"/>
</dbReference>
<dbReference type="InterPro" id="IPR029066">
    <property type="entry name" value="PLP-binding_barrel"/>
</dbReference>
<evidence type="ECO:0000256" key="6">
    <source>
        <dbReference type="ARBA" id="ARBA00034115"/>
    </source>
</evidence>
<dbReference type="PRINTS" id="PR01182">
    <property type="entry name" value="ORNDCRBXLASE"/>
</dbReference>
<reference evidence="12" key="1">
    <citation type="submission" date="2025-08" db="UniProtKB">
        <authorList>
            <consortium name="RefSeq"/>
        </authorList>
    </citation>
    <scope>IDENTIFICATION</scope>
</reference>
<evidence type="ECO:0000256" key="7">
    <source>
        <dbReference type="ARBA" id="ARBA00034138"/>
    </source>
</evidence>
<dbReference type="InterPro" id="IPR000183">
    <property type="entry name" value="Orn/DAP/Arg_de-COase"/>
</dbReference>
<dbReference type="PRINTS" id="PR01179">
    <property type="entry name" value="ODADCRBXLASE"/>
</dbReference>
<dbReference type="AlphaFoldDB" id="A0AAJ7E1D1"/>
<dbReference type="InterPro" id="IPR022644">
    <property type="entry name" value="De-COase2_N"/>
</dbReference>
<sequence length="308" mass="35722">MALSLFPRNYDEVRVFDDKLDDLEFMKKLIDFENLDDPFHLLDGGDLIKKHRMWVDKIPRVAPHYAVKSNSSSTVIKTLASLGASFDCSSKQDIMHIMAYGVPANRIIFTNPVKTPLQIKYAKQVGISKLSADNMWELRKIKELYPEAKVLIRFRYDLSSSSSSHSSRAVINTDETIRLIRACRDLGLNLHGFSFHAYSPSSEMLALSRGIDACKYLIDVARTVGCHDIQLIDIGGGIPSSLDLNHDEVWSYFSRLQKFFVFKELLFEYKHLIFWFNDYYRTSWNYRKVSKFRRVTTTTYKRTSTLPW</sequence>
<evidence type="ECO:0000256" key="1">
    <source>
        <dbReference type="ARBA" id="ARBA00001933"/>
    </source>
</evidence>
<keyword evidence="4" id="KW-0620">Polyamine biosynthesis</keyword>
<evidence type="ECO:0000256" key="8">
    <source>
        <dbReference type="ARBA" id="ARBA00046672"/>
    </source>
</evidence>
<dbReference type="InterPro" id="IPR002433">
    <property type="entry name" value="Orn_de-COase"/>
</dbReference>
<dbReference type="PANTHER" id="PTHR11482">
    <property type="entry name" value="ARGININE/DIAMINOPIMELATE/ORNITHINE DECARBOXYLASE"/>
    <property type="match status" value="1"/>
</dbReference>
<gene>
    <name evidence="12" type="primary">LOC105367277</name>
</gene>
<comment type="catalytic activity">
    <reaction evidence="9">
        <text>L-ornithine + H(+) = putrescine + CO2</text>
        <dbReference type="Rhea" id="RHEA:22964"/>
        <dbReference type="ChEBI" id="CHEBI:15378"/>
        <dbReference type="ChEBI" id="CHEBI:16526"/>
        <dbReference type="ChEBI" id="CHEBI:46911"/>
        <dbReference type="ChEBI" id="CHEBI:326268"/>
        <dbReference type="EC" id="4.1.1.17"/>
    </reaction>
</comment>
<feature type="domain" description="Orn/DAP/Arg decarboxylase 2 N-terminal" evidence="10">
    <location>
        <begin position="46"/>
        <end position="242"/>
    </location>
</feature>
<dbReference type="Gene3D" id="3.20.20.10">
    <property type="entry name" value="Alanine racemase"/>
    <property type="match status" value="1"/>
</dbReference>
<evidence type="ECO:0000256" key="9">
    <source>
        <dbReference type="ARBA" id="ARBA00049127"/>
    </source>
</evidence>
<keyword evidence="5" id="KW-0456">Lyase</keyword>
<keyword evidence="3" id="KW-0663">Pyridoxal phosphate</keyword>
<dbReference type="Proteomes" id="UP000695007">
    <property type="component" value="Unplaced"/>
</dbReference>
<dbReference type="GO" id="GO:0033387">
    <property type="term" value="P:putrescine biosynthetic process from arginine, via ornithine"/>
    <property type="evidence" value="ECO:0007669"/>
    <property type="project" value="TreeGrafter"/>
</dbReference>
<comment type="subunit">
    <text evidence="8">Homodimer. Only the dimer is catalytically active, as the active sites are constructed of residues from both monomers.</text>
</comment>
<dbReference type="PROSITE" id="PS00878">
    <property type="entry name" value="ODR_DC_2_1"/>
    <property type="match status" value="1"/>
</dbReference>
<dbReference type="PANTHER" id="PTHR11482:SF6">
    <property type="entry name" value="ORNITHINE DECARBOXYLASE 1-RELATED"/>
    <property type="match status" value="1"/>
</dbReference>
<evidence type="ECO:0000313" key="11">
    <source>
        <dbReference type="Proteomes" id="UP000695007"/>
    </source>
</evidence>
<organism evidence="11 12">
    <name type="scientific">Ceratosolen solmsi marchali</name>
    <dbReference type="NCBI Taxonomy" id="326594"/>
    <lineage>
        <taxon>Eukaryota</taxon>
        <taxon>Metazoa</taxon>
        <taxon>Ecdysozoa</taxon>
        <taxon>Arthropoda</taxon>
        <taxon>Hexapoda</taxon>
        <taxon>Insecta</taxon>
        <taxon>Pterygota</taxon>
        <taxon>Neoptera</taxon>
        <taxon>Endopterygota</taxon>
        <taxon>Hymenoptera</taxon>
        <taxon>Apocrita</taxon>
        <taxon>Proctotrupomorpha</taxon>
        <taxon>Chalcidoidea</taxon>
        <taxon>Agaonidae</taxon>
        <taxon>Agaoninae</taxon>
        <taxon>Ceratosolen</taxon>
    </lineage>
</organism>
<dbReference type="RefSeq" id="XP_011504233.1">
    <property type="nucleotide sequence ID" value="XM_011505931.1"/>
</dbReference>
<dbReference type="GO" id="GO:0005737">
    <property type="term" value="C:cytoplasm"/>
    <property type="evidence" value="ECO:0007669"/>
    <property type="project" value="TreeGrafter"/>
</dbReference>
<evidence type="ECO:0000313" key="12">
    <source>
        <dbReference type="RefSeq" id="XP_011504233.1"/>
    </source>
</evidence>
<evidence type="ECO:0000256" key="3">
    <source>
        <dbReference type="ARBA" id="ARBA00022898"/>
    </source>
</evidence>
<dbReference type="Gene3D" id="2.40.37.10">
    <property type="entry name" value="Lyase, Ornithine Decarboxylase, Chain A, domain 1"/>
    <property type="match status" value="1"/>
</dbReference>
<keyword evidence="11" id="KW-1185">Reference proteome</keyword>
<dbReference type="KEGG" id="csol:105367277"/>
<evidence type="ECO:0000256" key="2">
    <source>
        <dbReference type="ARBA" id="ARBA00008872"/>
    </source>
</evidence>
<proteinExistence type="inferred from homology"/>
<name>A0AAJ7E1D1_9HYME</name>
<dbReference type="GeneID" id="105367277"/>
<dbReference type="GO" id="GO:0004586">
    <property type="term" value="F:ornithine decarboxylase activity"/>
    <property type="evidence" value="ECO:0007669"/>
    <property type="project" value="UniProtKB-EC"/>
</dbReference>
<protein>
    <recommendedName>
        <fullName evidence="7">ornithine decarboxylase</fullName>
        <ecNumber evidence="7">4.1.1.17</ecNumber>
    </recommendedName>
</protein>
<evidence type="ECO:0000259" key="10">
    <source>
        <dbReference type="Pfam" id="PF02784"/>
    </source>
</evidence>
<evidence type="ECO:0000256" key="5">
    <source>
        <dbReference type="ARBA" id="ARBA00023239"/>
    </source>
</evidence>
<dbReference type="InterPro" id="IPR009006">
    <property type="entry name" value="Ala_racemase/Decarboxylase_C"/>
</dbReference>
<accession>A0AAJ7E1D1</accession>
<dbReference type="PROSITE" id="PS00879">
    <property type="entry name" value="ODR_DC_2_2"/>
    <property type="match status" value="1"/>
</dbReference>
<dbReference type="EC" id="4.1.1.17" evidence="7"/>
<dbReference type="InterPro" id="IPR022657">
    <property type="entry name" value="De-COase2_CS"/>
</dbReference>
<comment type="pathway">
    <text evidence="6">Amine and polyamine biosynthesis; putrescine biosynthesis via L-ornithine pathway; putrescine from L-ornithine: step 1/1.</text>
</comment>
<evidence type="ECO:0000256" key="4">
    <source>
        <dbReference type="ARBA" id="ARBA00023115"/>
    </source>
</evidence>